<protein>
    <submittedName>
        <fullName evidence="1">Uncharacterized protein</fullName>
    </submittedName>
</protein>
<comment type="caution">
    <text evidence="1">The sequence shown here is derived from an EMBL/GenBank/DDBJ whole genome shotgun (WGS) entry which is preliminary data.</text>
</comment>
<evidence type="ECO:0000313" key="1">
    <source>
        <dbReference type="EMBL" id="KAI8541249.1"/>
    </source>
</evidence>
<evidence type="ECO:0000313" key="2">
    <source>
        <dbReference type="Proteomes" id="UP001062846"/>
    </source>
</evidence>
<keyword evidence="2" id="KW-1185">Reference proteome</keyword>
<accession>A0ACC0MKV1</accession>
<sequence>MGRSEEHKSKAISIPKGFSDKIRHTARTTKNEGLRFWHCVASFQMDAKLLLPQAHPLTLYSSDSKPRSGFLRRQPPWPGIRPPNCPKPRPNYNKRLLVGRLAVSSSLIEPLVSSSFSSADHHASSSSLFLLAADAAGYSAASYYTSLGLFVISVPGLWSLIKRSVKSKIVQKTYIGEGEEKKAPNRVAGEILSFFTRNNFVVLDRGETITFEGTMVPSRGQAALLTFCTCISLASVALVLTITVPDVGNNWFWLTILSPLAGLYYWKRASRKEQIKVKMVVAEDGTLSEIIVQGDDQQVEQMRKDLQLSEKGMVYVKGLFERS</sequence>
<proteinExistence type="predicted"/>
<organism evidence="1 2">
    <name type="scientific">Rhododendron molle</name>
    <name type="common">Chinese azalea</name>
    <name type="synonym">Azalea mollis</name>
    <dbReference type="NCBI Taxonomy" id="49168"/>
    <lineage>
        <taxon>Eukaryota</taxon>
        <taxon>Viridiplantae</taxon>
        <taxon>Streptophyta</taxon>
        <taxon>Embryophyta</taxon>
        <taxon>Tracheophyta</taxon>
        <taxon>Spermatophyta</taxon>
        <taxon>Magnoliopsida</taxon>
        <taxon>eudicotyledons</taxon>
        <taxon>Gunneridae</taxon>
        <taxon>Pentapetalae</taxon>
        <taxon>asterids</taxon>
        <taxon>Ericales</taxon>
        <taxon>Ericaceae</taxon>
        <taxon>Ericoideae</taxon>
        <taxon>Rhodoreae</taxon>
        <taxon>Rhododendron</taxon>
    </lineage>
</organism>
<gene>
    <name evidence="1" type="ORF">RHMOL_Rhmol08G0047000</name>
</gene>
<name>A0ACC0MKV1_RHOML</name>
<dbReference type="EMBL" id="CM046395">
    <property type="protein sequence ID" value="KAI8541249.1"/>
    <property type="molecule type" value="Genomic_DNA"/>
</dbReference>
<reference evidence="1" key="1">
    <citation type="submission" date="2022-02" db="EMBL/GenBank/DDBJ databases">
        <title>Plant Genome Project.</title>
        <authorList>
            <person name="Zhang R.-G."/>
        </authorList>
    </citation>
    <scope>NUCLEOTIDE SEQUENCE</scope>
    <source>
        <strain evidence="1">AT1</strain>
    </source>
</reference>
<dbReference type="Proteomes" id="UP001062846">
    <property type="component" value="Chromosome 8"/>
</dbReference>